<evidence type="ECO:0000256" key="1">
    <source>
        <dbReference type="ARBA" id="ARBA00010638"/>
    </source>
</evidence>
<keyword evidence="7" id="KW-1185">Reference proteome</keyword>
<dbReference type="AlphaFoldDB" id="A0A1M5Y973"/>
<keyword evidence="5" id="KW-0460">Magnesium</keyword>
<proteinExistence type="inferred from homology"/>
<evidence type="ECO:0000256" key="4">
    <source>
        <dbReference type="PIRSR" id="PIRSR006806-1"/>
    </source>
</evidence>
<dbReference type="Gene3D" id="3.40.50.10420">
    <property type="entry name" value="NagB/RpiA/CoA transferase-like"/>
    <property type="match status" value="1"/>
</dbReference>
<keyword evidence="2 4" id="KW-0547">Nucleotide-binding</keyword>
<feature type="binding site" evidence="4">
    <location>
        <begin position="134"/>
        <end position="142"/>
    </location>
    <ligand>
        <name>ATP</name>
        <dbReference type="ChEBI" id="CHEBI:30616"/>
    </ligand>
</feature>
<dbReference type="InterPro" id="IPR002698">
    <property type="entry name" value="FTHF_cligase"/>
</dbReference>
<dbReference type="EC" id="6.3.3.2" evidence="5"/>
<dbReference type="Proteomes" id="UP000184389">
    <property type="component" value="Unassembled WGS sequence"/>
</dbReference>
<dbReference type="EMBL" id="FQXR01000010">
    <property type="protein sequence ID" value="SHI08621.1"/>
    <property type="molecule type" value="Genomic_DNA"/>
</dbReference>
<comment type="cofactor">
    <cofactor evidence="5">
        <name>Mg(2+)</name>
        <dbReference type="ChEBI" id="CHEBI:18420"/>
    </cofactor>
</comment>
<evidence type="ECO:0000256" key="2">
    <source>
        <dbReference type="ARBA" id="ARBA00022741"/>
    </source>
</evidence>
<evidence type="ECO:0000313" key="7">
    <source>
        <dbReference type="Proteomes" id="UP000184389"/>
    </source>
</evidence>
<feature type="binding site" evidence="4">
    <location>
        <begin position="3"/>
        <end position="7"/>
    </location>
    <ligand>
        <name>ATP</name>
        <dbReference type="ChEBI" id="CHEBI:30616"/>
    </ligand>
</feature>
<dbReference type="GO" id="GO:0046872">
    <property type="term" value="F:metal ion binding"/>
    <property type="evidence" value="ECO:0007669"/>
    <property type="project" value="UniProtKB-KW"/>
</dbReference>
<dbReference type="InterPro" id="IPR024185">
    <property type="entry name" value="FTHF_cligase-like_sf"/>
</dbReference>
<evidence type="ECO:0000256" key="3">
    <source>
        <dbReference type="ARBA" id="ARBA00022840"/>
    </source>
</evidence>
<dbReference type="Pfam" id="PF01812">
    <property type="entry name" value="5-FTHF_cyc-lig"/>
    <property type="match status" value="1"/>
</dbReference>
<evidence type="ECO:0000256" key="5">
    <source>
        <dbReference type="RuleBase" id="RU361279"/>
    </source>
</evidence>
<dbReference type="PANTHER" id="PTHR23407">
    <property type="entry name" value="ATPASE INHIBITOR/5-FORMYLTETRAHYDROFOLATE CYCLO-LIGASE"/>
    <property type="match status" value="1"/>
</dbReference>
<feature type="binding site" evidence="4">
    <location>
        <position position="54"/>
    </location>
    <ligand>
        <name>substrate</name>
    </ligand>
</feature>
<dbReference type="GO" id="GO:0005524">
    <property type="term" value="F:ATP binding"/>
    <property type="evidence" value="ECO:0007669"/>
    <property type="project" value="UniProtKB-KW"/>
</dbReference>
<dbReference type="InterPro" id="IPR037171">
    <property type="entry name" value="NagB/RpiA_transferase-like"/>
</dbReference>
<sequence length="198" mass="23068">MDKKTLRKQCIEKRSSLSNIEVEEISHNIAMNLFKLDIYKNSSFIMTYVDFNKEVRTEEIIRHSIDIGKRIGIPITIKEERKLLISELKDFDIELEISTYNILAPKSEFIRRIHPSIIDLVLVPGAAFDRNGYRIGYGGGYYDRFLPNLNKKAITIGLAYNLQLIDNVPRGHYDLPVDFILTEKEFINCKTKNSEKFY</sequence>
<feature type="binding site" evidence="4">
    <location>
        <position position="49"/>
    </location>
    <ligand>
        <name>substrate</name>
    </ligand>
</feature>
<dbReference type="SUPFAM" id="SSF100950">
    <property type="entry name" value="NagB/RpiA/CoA transferase-like"/>
    <property type="match status" value="1"/>
</dbReference>
<keyword evidence="3 4" id="KW-0067">ATP-binding</keyword>
<evidence type="ECO:0000313" key="6">
    <source>
        <dbReference type="EMBL" id="SHI08621.1"/>
    </source>
</evidence>
<comment type="similarity">
    <text evidence="1 5">Belongs to the 5-formyltetrahydrofolate cyclo-ligase family.</text>
</comment>
<dbReference type="NCBIfam" id="TIGR02727">
    <property type="entry name" value="MTHFS_bact"/>
    <property type="match status" value="1"/>
</dbReference>
<dbReference type="GO" id="GO:0035999">
    <property type="term" value="P:tetrahydrofolate interconversion"/>
    <property type="evidence" value="ECO:0007669"/>
    <property type="project" value="TreeGrafter"/>
</dbReference>
<protein>
    <recommendedName>
        <fullName evidence="5">5-formyltetrahydrofolate cyclo-ligase</fullName>
        <ecNumber evidence="5">6.3.3.2</ecNumber>
    </recommendedName>
</protein>
<dbReference type="OrthoDB" id="9801938at2"/>
<accession>A0A1M5Y973</accession>
<keyword evidence="5" id="KW-0479">Metal-binding</keyword>
<dbReference type="STRING" id="1123281.SAMN02745180_02045"/>
<dbReference type="PIRSF" id="PIRSF006806">
    <property type="entry name" value="FTHF_cligase"/>
    <property type="match status" value="1"/>
</dbReference>
<dbReference type="RefSeq" id="WP_072744698.1">
    <property type="nucleotide sequence ID" value="NZ_FQXR01000010.1"/>
</dbReference>
<reference evidence="6 7" key="1">
    <citation type="submission" date="2016-11" db="EMBL/GenBank/DDBJ databases">
        <authorList>
            <person name="Jaros S."/>
            <person name="Januszkiewicz K."/>
            <person name="Wedrychowicz H."/>
        </authorList>
    </citation>
    <scope>NUCLEOTIDE SEQUENCE [LARGE SCALE GENOMIC DNA]</scope>
    <source>
        <strain evidence="6 7">DSM 13106</strain>
    </source>
</reference>
<name>A0A1M5Y973_9FIRM</name>
<keyword evidence="6" id="KW-0436">Ligase</keyword>
<comment type="catalytic activity">
    <reaction evidence="5">
        <text>(6S)-5-formyl-5,6,7,8-tetrahydrofolate + ATP = (6R)-5,10-methenyltetrahydrofolate + ADP + phosphate</text>
        <dbReference type="Rhea" id="RHEA:10488"/>
        <dbReference type="ChEBI" id="CHEBI:30616"/>
        <dbReference type="ChEBI" id="CHEBI:43474"/>
        <dbReference type="ChEBI" id="CHEBI:57455"/>
        <dbReference type="ChEBI" id="CHEBI:57457"/>
        <dbReference type="ChEBI" id="CHEBI:456216"/>
        <dbReference type="EC" id="6.3.3.2"/>
    </reaction>
</comment>
<dbReference type="GO" id="GO:0030272">
    <property type="term" value="F:5-formyltetrahydrofolate cyclo-ligase activity"/>
    <property type="evidence" value="ECO:0007669"/>
    <property type="project" value="UniProtKB-EC"/>
</dbReference>
<dbReference type="PANTHER" id="PTHR23407:SF1">
    <property type="entry name" value="5-FORMYLTETRAHYDROFOLATE CYCLO-LIGASE"/>
    <property type="match status" value="1"/>
</dbReference>
<gene>
    <name evidence="6" type="ORF">SAMN02745180_02045</name>
</gene>
<organism evidence="6 7">
    <name type="scientific">Sporanaerobacter acetigenes DSM 13106</name>
    <dbReference type="NCBI Taxonomy" id="1123281"/>
    <lineage>
        <taxon>Bacteria</taxon>
        <taxon>Bacillati</taxon>
        <taxon>Bacillota</taxon>
        <taxon>Tissierellia</taxon>
        <taxon>Tissierellales</taxon>
        <taxon>Sporanaerobacteraceae</taxon>
        <taxon>Sporanaerobacter</taxon>
    </lineage>
</organism>
<dbReference type="GO" id="GO:0009396">
    <property type="term" value="P:folic acid-containing compound biosynthetic process"/>
    <property type="evidence" value="ECO:0007669"/>
    <property type="project" value="TreeGrafter"/>
</dbReference>